<proteinExistence type="predicted"/>
<dbReference type="InParanoid" id="D0NKG7"/>
<accession>D0NKG7</accession>
<dbReference type="Proteomes" id="UP000006643">
    <property type="component" value="Unassembled WGS sequence"/>
</dbReference>
<evidence type="ECO:0000313" key="2">
    <source>
        <dbReference type="Proteomes" id="UP000006643"/>
    </source>
</evidence>
<name>D0NKG7_PHYIT</name>
<dbReference type="OrthoDB" id="111260at2759"/>
<keyword evidence="2" id="KW-1185">Reference proteome</keyword>
<dbReference type="GeneID" id="9478254"/>
<organism evidence="1 2">
    <name type="scientific">Phytophthora infestans (strain T30-4)</name>
    <name type="common">Potato late blight agent</name>
    <dbReference type="NCBI Taxonomy" id="403677"/>
    <lineage>
        <taxon>Eukaryota</taxon>
        <taxon>Sar</taxon>
        <taxon>Stramenopiles</taxon>
        <taxon>Oomycota</taxon>
        <taxon>Peronosporomycetes</taxon>
        <taxon>Peronosporales</taxon>
        <taxon>Peronosporaceae</taxon>
        <taxon>Phytophthora</taxon>
    </lineage>
</organism>
<dbReference type="RefSeq" id="XP_002900310.1">
    <property type="nucleotide sequence ID" value="XM_002900264.1"/>
</dbReference>
<evidence type="ECO:0000313" key="1">
    <source>
        <dbReference type="EMBL" id="EEY60103.1"/>
    </source>
</evidence>
<dbReference type="OMA" id="KLIIMEL"/>
<dbReference type="KEGG" id="pif:PITG_12415"/>
<protein>
    <submittedName>
        <fullName evidence="1">Uncharacterized protein</fullName>
    </submittedName>
</protein>
<gene>
    <name evidence="1" type="ORF">PITG_12415</name>
</gene>
<dbReference type="AlphaFoldDB" id="D0NKG7"/>
<dbReference type="VEuPathDB" id="FungiDB:PITG_12415"/>
<reference evidence="2" key="1">
    <citation type="journal article" date="2009" name="Nature">
        <title>Genome sequence and analysis of the Irish potato famine pathogen Phytophthora infestans.</title>
        <authorList>
            <consortium name="The Broad Institute Genome Sequencing Platform"/>
            <person name="Haas B.J."/>
            <person name="Kamoun S."/>
            <person name="Zody M.C."/>
            <person name="Jiang R.H."/>
            <person name="Handsaker R.E."/>
            <person name="Cano L.M."/>
            <person name="Grabherr M."/>
            <person name="Kodira C.D."/>
            <person name="Raffaele S."/>
            <person name="Torto-Alalibo T."/>
            <person name="Bozkurt T.O."/>
            <person name="Ah-Fong A.M."/>
            <person name="Alvarado L."/>
            <person name="Anderson V.L."/>
            <person name="Armstrong M.R."/>
            <person name="Avrova A."/>
            <person name="Baxter L."/>
            <person name="Beynon J."/>
            <person name="Boevink P.C."/>
            <person name="Bollmann S.R."/>
            <person name="Bos J.I."/>
            <person name="Bulone V."/>
            <person name="Cai G."/>
            <person name="Cakir C."/>
            <person name="Carrington J.C."/>
            <person name="Chawner M."/>
            <person name="Conti L."/>
            <person name="Costanzo S."/>
            <person name="Ewan R."/>
            <person name="Fahlgren N."/>
            <person name="Fischbach M.A."/>
            <person name="Fugelstad J."/>
            <person name="Gilroy E.M."/>
            <person name="Gnerre S."/>
            <person name="Green P.J."/>
            <person name="Grenville-Briggs L.J."/>
            <person name="Griffith J."/>
            <person name="Grunwald N.J."/>
            <person name="Horn K."/>
            <person name="Horner N.R."/>
            <person name="Hu C.H."/>
            <person name="Huitema E."/>
            <person name="Jeong D.H."/>
            <person name="Jones A.M."/>
            <person name="Jones J.D."/>
            <person name="Jones R.W."/>
            <person name="Karlsson E.K."/>
            <person name="Kunjeti S.G."/>
            <person name="Lamour K."/>
            <person name="Liu Z."/>
            <person name="Ma L."/>
            <person name="Maclean D."/>
            <person name="Chibucos M.C."/>
            <person name="McDonald H."/>
            <person name="McWalters J."/>
            <person name="Meijer H.J."/>
            <person name="Morgan W."/>
            <person name="Morris P.F."/>
            <person name="Munro C.A."/>
            <person name="O'Neill K."/>
            <person name="Ospina-Giraldo M."/>
            <person name="Pinzon A."/>
            <person name="Pritchard L."/>
            <person name="Ramsahoye B."/>
            <person name="Ren Q."/>
            <person name="Restrepo S."/>
            <person name="Roy S."/>
            <person name="Sadanandom A."/>
            <person name="Savidor A."/>
            <person name="Schornack S."/>
            <person name="Schwartz D.C."/>
            <person name="Schumann U.D."/>
            <person name="Schwessinger B."/>
            <person name="Seyer L."/>
            <person name="Sharpe T."/>
            <person name="Silvar C."/>
            <person name="Song J."/>
            <person name="Studholme D.J."/>
            <person name="Sykes S."/>
            <person name="Thines M."/>
            <person name="van de Vondervoort P.J."/>
            <person name="Phuntumart V."/>
            <person name="Wawra S."/>
            <person name="Weide R."/>
            <person name="Win J."/>
            <person name="Young C."/>
            <person name="Zhou S."/>
            <person name="Fry W."/>
            <person name="Meyers B.C."/>
            <person name="van West P."/>
            <person name="Ristaino J."/>
            <person name="Govers F."/>
            <person name="Birch P.R."/>
            <person name="Whisson S.C."/>
            <person name="Judelson H.S."/>
            <person name="Nusbaum C."/>
        </authorList>
    </citation>
    <scope>NUCLEOTIDE SEQUENCE [LARGE SCALE GENOMIC DNA]</scope>
    <source>
        <strain evidence="2">T30-4</strain>
    </source>
</reference>
<dbReference type="EMBL" id="DS028143">
    <property type="protein sequence ID" value="EEY60103.1"/>
    <property type="molecule type" value="Genomic_DNA"/>
</dbReference>
<sequence length="133" mass="14838">MTLNVRANPSLPLIWDVASIVKTPFGTNLDLNLRITLERALVKILVENLVKPITSDHDLIELAEKMVAQLDNIFESSEISQPLPKNGSYLILLRQPNMDVGHSTAVHNGKYFDSMGEAAPTKYGVGRYNTKQY</sequence>
<dbReference type="HOGENOM" id="CLU_1910757_0_0_1"/>